<dbReference type="EMBL" id="CAKOAT010093155">
    <property type="protein sequence ID" value="CAH8320460.1"/>
    <property type="molecule type" value="Genomic_DNA"/>
</dbReference>
<keyword evidence="3" id="KW-1185">Reference proteome</keyword>
<organism evidence="2 3">
    <name type="scientific">Eruca vesicaria subsp. sativa</name>
    <name type="common">Garden rocket</name>
    <name type="synonym">Eruca sativa</name>
    <dbReference type="NCBI Taxonomy" id="29727"/>
    <lineage>
        <taxon>Eukaryota</taxon>
        <taxon>Viridiplantae</taxon>
        <taxon>Streptophyta</taxon>
        <taxon>Embryophyta</taxon>
        <taxon>Tracheophyta</taxon>
        <taxon>Spermatophyta</taxon>
        <taxon>Magnoliopsida</taxon>
        <taxon>eudicotyledons</taxon>
        <taxon>Gunneridae</taxon>
        <taxon>Pentapetalae</taxon>
        <taxon>rosids</taxon>
        <taxon>malvids</taxon>
        <taxon>Brassicales</taxon>
        <taxon>Brassicaceae</taxon>
        <taxon>Brassiceae</taxon>
        <taxon>Eruca</taxon>
    </lineage>
</organism>
<feature type="chain" id="PRO_5044853727" evidence="1">
    <location>
        <begin position="25"/>
        <end position="104"/>
    </location>
</feature>
<evidence type="ECO:0000313" key="2">
    <source>
        <dbReference type="EMBL" id="CAH8320460.1"/>
    </source>
</evidence>
<name>A0ABC8JJC0_ERUVS</name>
<dbReference type="AlphaFoldDB" id="A0ABC8JJC0"/>
<evidence type="ECO:0000256" key="1">
    <source>
        <dbReference type="SAM" id="SignalP"/>
    </source>
</evidence>
<reference evidence="2 3" key="1">
    <citation type="submission" date="2022-03" db="EMBL/GenBank/DDBJ databases">
        <authorList>
            <person name="Macdonald S."/>
            <person name="Ahmed S."/>
            <person name="Newling K."/>
        </authorList>
    </citation>
    <scope>NUCLEOTIDE SEQUENCE [LARGE SCALE GENOMIC DNA]</scope>
</reference>
<gene>
    <name evidence="2" type="ORF">ERUC_LOCUS9011</name>
</gene>
<keyword evidence="1" id="KW-0732">Signal</keyword>
<protein>
    <submittedName>
        <fullName evidence="2">Uncharacterized protein</fullName>
    </submittedName>
</protein>
<comment type="caution">
    <text evidence="2">The sequence shown here is derived from an EMBL/GenBank/DDBJ whole genome shotgun (WGS) entry which is preliminary data.</text>
</comment>
<evidence type="ECO:0000313" key="3">
    <source>
        <dbReference type="Proteomes" id="UP001642260"/>
    </source>
</evidence>
<sequence>MEKTGSWNKILSLLLSNLITMQDCFYDYQIEFVSFTKRNDIVVTFTGYYDDVEREDEKSVKKKMFLYKTGDNTFQEIRFCNSIAGFRFHSEYVETPVITDRVFI</sequence>
<feature type="signal peptide" evidence="1">
    <location>
        <begin position="1"/>
        <end position="24"/>
    </location>
</feature>
<proteinExistence type="predicted"/>
<dbReference type="Proteomes" id="UP001642260">
    <property type="component" value="Unassembled WGS sequence"/>
</dbReference>
<accession>A0ABC8JJC0</accession>